<dbReference type="InterPro" id="IPR008948">
    <property type="entry name" value="L-Aspartase-like"/>
</dbReference>
<dbReference type="OrthoDB" id="9806955at2"/>
<dbReference type="Pfam" id="PF00221">
    <property type="entry name" value="Lyase_aromatic"/>
    <property type="match status" value="1"/>
</dbReference>
<dbReference type="Gene3D" id="1.20.200.10">
    <property type="entry name" value="Fumarase/aspartase (Central domain)"/>
    <property type="match status" value="1"/>
</dbReference>
<proteinExistence type="predicted"/>
<gene>
    <name evidence="1" type="ORF">Y88_0311</name>
</gene>
<dbReference type="eggNOG" id="COG2986">
    <property type="taxonomic scope" value="Bacteria"/>
</dbReference>
<organism evidence="1 2">
    <name type="scientific">Novosphingobium nitrogenifigens DSM 19370</name>
    <dbReference type="NCBI Taxonomy" id="983920"/>
    <lineage>
        <taxon>Bacteria</taxon>
        <taxon>Pseudomonadati</taxon>
        <taxon>Pseudomonadota</taxon>
        <taxon>Alphaproteobacteria</taxon>
        <taxon>Sphingomonadales</taxon>
        <taxon>Sphingomonadaceae</taxon>
        <taxon>Novosphingobium</taxon>
    </lineage>
</organism>
<dbReference type="Gene3D" id="1.10.275.10">
    <property type="entry name" value="Fumarase/aspartase (N-terminal domain)"/>
    <property type="match status" value="1"/>
</dbReference>
<comment type="caution">
    <text evidence="1">The sequence shown here is derived from an EMBL/GenBank/DDBJ whole genome shotgun (WGS) entry which is preliminary data.</text>
</comment>
<dbReference type="RefSeq" id="WP_008067107.1">
    <property type="nucleotide sequence ID" value="NZ_AQWK01000006.1"/>
</dbReference>
<evidence type="ECO:0000313" key="1">
    <source>
        <dbReference type="EMBL" id="EGD58259.1"/>
    </source>
</evidence>
<dbReference type="EMBL" id="AEWJ01000044">
    <property type="protein sequence ID" value="EGD58259.1"/>
    <property type="molecule type" value="Genomic_DNA"/>
</dbReference>
<protein>
    <submittedName>
        <fullName evidence="1">Phenylalanine/histidine ammonia-lyase</fullName>
    </submittedName>
</protein>
<dbReference type="SUPFAM" id="SSF48557">
    <property type="entry name" value="L-aspartase-like"/>
    <property type="match status" value="1"/>
</dbReference>
<evidence type="ECO:0000313" key="2">
    <source>
        <dbReference type="Proteomes" id="UP000004728"/>
    </source>
</evidence>
<keyword evidence="2" id="KW-1185">Reference proteome</keyword>
<dbReference type="InParanoid" id="F1ZAW3"/>
<dbReference type="HOGENOM" id="CLU_014801_4_0_5"/>
<dbReference type="PANTHER" id="PTHR10362">
    <property type="entry name" value="HISTIDINE AMMONIA-LYASE"/>
    <property type="match status" value="1"/>
</dbReference>
<accession>F1ZAW3</accession>
<reference evidence="1 2" key="1">
    <citation type="journal article" date="2012" name="J. Bacteriol.">
        <title>Draft Genome Sequence of Novosphingobium nitrogenifigens Y88T.</title>
        <authorList>
            <person name="Strabala T.J."/>
            <person name="Macdonald L."/>
            <person name="Liu V."/>
            <person name="Smit A.M."/>
        </authorList>
    </citation>
    <scope>NUCLEOTIDE SEQUENCE [LARGE SCALE GENOMIC DNA]</scope>
    <source>
        <strain evidence="1 2">DSM 19370</strain>
    </source>
</reference>
<name>F1ZAW3_9SPHN</name>
<dbReference type="GO" id="GO:0016841">
    <property type="term" value="F:ammonia-lyase activity"/>
    <property type="evidence" value="ECO:0007669"/>
    <property type="project" value="UniProtKB-ARBA"/>
</dbReference>
<dbReference type="InterPro" id="IPR001106">
    <property type="entry name" value="Aromatic_Lyase"/>
</dbReference>
<dbReference type="STRING" id="983920.Y88_0311"/>
<dbReference type="Proteomes" id="UP000004728">
    <property type="component" value="Unassembled WGS sequence"/>
</dbReference>
<sequence length="495" mass="50476">MITQLCLDRPLDAASLAAVAQGAPLTLGKAARERIADGRALVEAIIAQGIPAYGVNTGVGALVDRAVEPALQRRLSRQLIMSHACGIGAPLPEAEVRAIIAAQANNHAHGRSGVRIETVKALLALLAHRIVPEVPAGGSAGYLSHMAHIGLVLIGEGHAHMGGERVSGAEALRRAGLEPLVLEAKEGLSLLNGAPCATGLGALALARADRAITSADGVAALSIEALGWREDAFAQDVLALRKSPGIAATGAALRAWLAGSSRLGAGVRLQDALSLRAVPQVHGAVRDALAHVRTMVDVELASVTDNPVVLGTPDAPRAASEAHAVAAGLALALDALTTATAHLGMMSERRLDRLVNPMVSGLPAFLAAEAGVSSGYMIAQYAAAALVAENRRLAAPASLDGGITSALQEDYLSHQTAAALKALGVVGHVEQILGIELAAATEAHDIAIPAHERAPATARLHAHVRATIAPYADDRPMSDLMADAAALVRAGITGV</sequence>
<keyword evidence="1" id="KW-0456">Lyase</keyword>
<dbReference type="CDD" id="cd00332">
    <property type="entry name" value="PAL-HAL"/>
    <property type="match status" value="1"/>
</dbReference>
<dbReference type="InterPro" id="IPR024083">
    <property type="entry name" value="Fumarase/histidase_N"/>
</dbReference>
<dbReference type="AlphaFoldDB" id="F1ZAW3"/>